<protein>
    <submittedName>
        <fullName evidence="3">Uncharacterized protein</fullName>
    </submittedName>
</protein>
<proteinExistence type="predicted"/>
<keyword evidence="2" id="KW-0732">Signal</keyword>
<feature type="chain" id="PRO_5045342092" evidence="2">
    <location>
        <begin position="33"/>
        <end position="130"/>
    </location>
</feature>
<dbReference type="Proteomes" id="UP000665561">
    <property type="component" value="Unassembled WGS sequence"/>
</dbReference>
<dbReference type="EMBL" id="JAAAMV010000009">
    <property type="protein sequence ID" value="NBD24970.1"/>
    <property type="molecule type" value="Genomic_DNA"/>
</dbReference>
<organism evidence="3 4">
    <name type="scientific">Paenibacillus glycinis</name>
    <dbReference type="NCBI Taxonomy" id="2697035"/>
    <lineage>
        <taxon>Bacteria</taxon>
        <taxon>Bacillati</taxon>
        <taxon>Bacillota</taxon>
        <taxon>Bacilli</taxon>
        <taxon>Bacillales</taxon>
        <taxon>Paenibacillaceae</taxon>
        <taxon>Paenibacillus</taxon>
    </lineage>
</organism>
<keyword evidence="4" id="KW-1185">Reference proteome</keyword>
<dbReference type="RefSeq" id="WP_161743774.1">
    <property type="nucleotide sequence ID" value="NZ_JAAAMV010000009.1"/>
</dbReference>
<sequence length="130" mass="13418">MKNKLVKNLTFTAVILSLAILGTACGSSNNNAGDNAAVNASTNAAGDNNAAAANNGSSTNDTVSEEDAPTEVSGVFNGLNADKTVEIETGVGPISYQVSAEIADKVSAWEKGTNIKYQYKENTITSIDKE</sequence>
<evidence type="ECO:0000256" key="2">
    <source>
        <dbReference type="SAM" id="SignalP"/>
    </source>
</evidence>
<accession>A0ABW9XQR7</accession>
<feature type="signal peptide" evidence="2">
    <location>
        <begin position="1"/>
        <end position="32"/>
    </location>
</feature>
<dbReference type="PROSITE" id="PS51257">
    <property type="entry name" value="PROKAR_LIPOPROTEIN"/>
    <property type="match status" value="1"/>
</dbReference>
<evidence type="ECO:0000313" key="3">
    <source>
        <dbReference type="EMBL" id="NBD24970.1"/>
    </source>
</evidence>
<reference evidence="3 4" key="1">
    <citation type="submission" date="2020-01" db="EMBL/GenBank/DDBJ databases">
        <title>Paenibacillus soybeanensis sp. nov. isolated from the nodules of soybean (Glycine max(L.) Merr).</title>
        <authorList>
            <person name="Wang H."/>
        </authorList>
    </citation>
    <scope>NUCLEOTIDE SEQUENCE [LARGE SCALE GENOMIC DNA]</scope>
    <source>
        <strain evidence="3 4">T1</strain>
    </source>
</reference>
<feature type="region of interest" description="Disordered" evidence="1">
    <location>
        <begin position="31"/>
        <end position="75"/>
    </location>
</feature>
<comment type="caution">
    <text evidence="3">The sequence shown here is derived from an EMBL/GenBank/DDBJ whole genome shotgun (WGS) entry which is preliminary data.</text>
</comment>
<gene>
    <name evidence="3" type="ORF">GT019_13885</name>
</gene>
<evidence type="ECO:0000256" key="1">
    <source>
        <dbReference type="SAM" id="MobiDB-lite"/>
    </source>
</evidence>
<evidence type="ECO:0000313" key="4">
    <source>
        <dbReference type="Proteomes" id="UP000665561"/>
    </source>
</evidence>
<name>A0ABW9XQR7_9BACL</name>
<feature type="compositionally biased region" description="Low complexity" evidence="1">
    <location>
        <begin position="31"/>
        <end position="62"/>
    </location>
</feature>